<feature type="domain" description="Multidrug resistance protein MdtA-like beta-barrel" evidence="6">
    <location>
        <begin position="207"/>
        <end position="282"/>
    </location>
</feature>
<comment type="similarity">
    <text evidence="2">Belongs to the membrane fusion protein (MFP) (TC 8.A.1) family.</text>
</comment>
<name>A0ABP8NIW6_9BACT</name>
<dbReference type="PANTHER" id="PTHR30158:SF23">
    <property type="entry name" value="MULTIDRUG RESISTANCE PROTEIN MEXA"/>
    <property type="match status" value="1"/>
</dbReference>
<dbReference type="InterPro" id="IPR006143">
    <property type="entry name" value="RND_pump_MFP"/>
</dbReference>
<dbReference type="Pfam" id="PF25917">
    <property type="entry name" value="BSH_RND"/>
    <property type="match status" value="1"/>
</dbReference>
<dbReference type="Gene3D" id="2.40.30.170">
    <property type="match status" value="1"/>
</dbReference>
<evidence type="ECO:0000256" key="3">
    <source>
        <dbReference type="SAM" id="Coils"/>
    </source>
</evidence>
<dbReference type="InterPro" id="IPR058627">
    <property type="entry name" value="MdtA-like_C"/>
</dbReference>
<dbReference type="SUPFAM" id="SSF111369">
    <property type="entry name" value="HlyD-like secretion proteins"/>
    <property type="match status" value="1"/>
</dbReference>
<organism evidence="8 9">
    <name type="scientific">Nemorincola caseinilytica</name>
    <dbReference type="NCBI Taxonomy" id="2054315"/>
    <lineage>
        <taxon>Bacteria</taxon>
        <taxon>Pseudomonadati</taxon>
        <taxon>Bacteroidota</taxon>
        <taxon>Chitinophagia</taxon>
        <taxon>Chitinophagales</taxon>
        <taxon>Chitinophagaceae</taxon>
        <taxon>Nemorincola</taxon>
    </lineage>
</organism>
<dbReference type="Pfam" id="PF25944">
    <property type="entry name" value="Beta-barrel_RND"/>
    <property type="match status" value="1"/>
</dbReference>
<proteinExistence type="inferred from homology"/>
<accession>A0ABP8NIW6</accession>
<evidence type="ECO:0000259" key="4">
    <source>
        <dbReference type="Pfam" id="PF25876"/>
    </source>
</evidence>
<dbReference type="InterPro" id="IPR058625">
    <property type="entry name" value="MdtA-like_BSH"/>
</dbReference>
<comment type="caution">
    <text evidence="8">The sequence shown here is derived from an EMBL/GenBank/DDBJ whole genome shotgun (WGS) entry which is preliminary data.</text>
</comment>
<feature type="domain" description="Multidrug resistance protein MdtA-like alpha-helical hairpin" evidence="4">
    <location>
        <begin position="99"/>
        <end position="167"/>
    </location>
</feature>
<dbReference type="Gene3D" id="1.10.287.470">
    <property type="entry name" value="Helix hairpin bin"/>
    <property type="match status" value="1"/>
</dbReference>
<feature type="domain" description="Multidrug resistance protein MdtA-like C-terminal permuted SH3" evidence="7">
    <location>
        <begin position="292"/>
        <end position="351"/>
    </location>
</feature>
<feature type="coiled-coil region" evidence="3">
    <location>
        <begin position="137"/>
        <end position="164"/>
    </location>
</feature>
<dbReference type="NCBIfam" id="TIGR01730">
    <property type="entry name" value="RND_mfp"/>
    <property type="match status" value="1"/>
</dbReference>
<evidence type="ECO:0000259" key="6">
    <source>
        <dbReference type="Pfam" id="PF25944"/>
    </source>
</evidence>
<evidence type="ECO:0000313" key="9">
    <source>
        <dbReference type="Proteomes" id="UP001500067"/>
    </source>
</evidence>
<comment type="subcellular location">
    <subcellularLocation>
        <location evidence="1">Cell envelope</location>
    </subcellularLocation>
</comment>
<evidence type="ECO:0000259" key="7">
    <source>
        <dbReference type="Pfam" id="PF25967"/>
    </source>
</evidence>
<keyword evidence="9" id="KW-1185">Reference proteome</keyword>
<dbReference type="EMBL" id="BAABFA010000014">
    <property type="protein sequence ID" value="GAA4466637.1"/>
    <property type="molecule type" value="Genomic_DNA"/>
</dbReference>
<evidence type="ECO:0000256" key="2">
    <source>
        <dbReference type="ARBA" id="ARBA00009477"/>
    </source>
</evidence>
<gene>
    <name evidence="8" type="ORF">GCM10023093_21030</name>
</gene>
<dbReference type="Gene3D" id="2.40.50.100">
    <property type="match status" value="1"/>
</dbReference>
<evidence type="ECO:0000313" key="8">
    <source>
        <dbReference type="EMBL" id="GAA4466637.1"/>
    </source>
</evidence>
<evidence type="ECO:0000256" key="1">
    <source>
        <dbReference type="ARBA" id="ARBA00004196"/>
    </source>
</evidence>
<protein>
    <submittedName>
        <fullName evidence="8">Efflux RND transporter periplasmic adaptor subunit</fullName>
    </submittedName>
</protein>
<dbReference type="InterPro" id="IPR058624">
    <property type="entry name" value="MdtA-like_HH"/>
</dbReference>
<keyword evidence="3" id="KW-0175">Coiled coil</keyword>
<sequence length="367" mass="40896">MFKNYYILAMPVLCLYACTTGNTSPKTSEKYKAYPVINVIEKDTSLHLQYVADIQARKNVEIHTRVTGILEHIHVDEGDQVHKGQLLFSINDDELQIALSKANAALNSAVADAKVAEVEVERVKMLVNKNIVSATELDLAETKLHVAKAKIEEARSEKAAVQKRLSYTRIYSPFDGVIDRLPMKAGSLLFEGSLLTTISDIHSVLAYFNISENEYLQLVRMHGDDSLSSNTVSLVLADGTQYPFKGKIEAAESEINDNTGTIAFRADFPNPNRILRHGASATLVISKPASRVLMVPQKSVLEIQDKNYVYVVDQKNVVKMKSFKPTHRLNDHYIVGDGLSANDKIIYEGIQFLRDGEQIVPITTQNM</sequence>
<dbReference type="Gene3D" id="2.40.420.20">
    <property type="match status" value="1"/>
</dbReference>
<dbReference type="PANTHER" id="PTHR30158">
    <property type="entry name" value="ACRA/E-RELATED COMPONENT OF DRUG EFFLUX TRANSPORTER"/>
    <property type="match status" value="1"/>
</dbReference>
<dbReference type="Pfam" id="PF25967">
    <property type="entry name" value="RND-MFP_C"/>
    <property type="match status" value="1"/>
</dbReference>
<dbReference type="RefSeq" id="WP_345082784.1">
    <property type="nucleotide sequence ID" value="NZ_BAABFA010000014.1"/>
</dbReference>
<dbReference type="InterPro" id="IPR058626">
    <property type="entry name" value="MdtA-like_b-barrel"/>
</dbReference>
<dbReference type="Pfam" id="PF25876">
    <property type="entry name" value="HH_MFP_RND"/>
    <property type="match status" value="1"/>
</dbReference>
<evidence type="ECO:0000259" key="5">
    <source>
        <dbReference type="Pfam" id="PF25917"/>
    </source>
</evidence>
<reference evidence="9" key="1">
    <citation type="journal article" date="2019" name="Int. J. Syst. Evol. Microbiol.">
        <title>The Global Catalogue of Microorganisms (GCM) 10K type strain sequencing project: providing services to taxonomists for standard genome sequencing and annotation.</title>
        <authorList>
            <consortium name="The Broad Institute Genomics Platform"/>
            <consortium name="The Broad Institute Genome Sequencing Center for Infectious Disease"/>
            <person name="Wu L."/>
            <person name="Ma J."/>
        </authorList>
    </citation>
    <scope>NUCLEOTIDE SEQUENCE [LARGE SCALE GENOMIC DNA]</scope>
    <source>
        <strain evidence="9">JCM 32105</strain>
    </source>
</reference>
<feature type="domain" description="Multidrug resistance protein MdtA-like barrel-sandwich hybrid" evidence="5">
    <location>
        <begin position="59"/>
        <end position="192"/>
    </location>
</feature>
<dbReference type="Proteomes" id="UP001500067">
    <property type="component" value="Unassembled WGS sequence"/>
</dbReference>